<comment type="caution">
    <text evidence="1">The sequence shown here is derived from an EMBL/GenBank/DDBJ whole genome shotgun (WGS) entry which is preliminary data.</text>
</comment>
<accession>A0A0F9VW47</accession>
<protein>
    <submittedName>
        <fullName evidence="1">Uncharacterized protein</fullName>
    </submittedName>
</protein>
<name>A0A0F9VW47_9ZZZZ</name>
<proteinExistence type="predicted"/>
<reference evidence="1" key="1">
    <citation type="journal article" date="2015" name="Nature">
        <title>Complex archaea that bridge the gap between prokaryotes and eukaryotes.</title>
        <authorList>
            <person name="Spang A."/>
            <person name="Saw J.H."/>
            <person name="Jorgensen S.L."/>
            <person name="Zaremba-Niedzwiedzka K."/>
            <person name="Martijn J."/>
            <person name="Lind A.E."/>
            <person name="van Eijk R."/>
            <person name="Schleper C."/>
            <person name="Guy L."/>
            <person name="Ettema T.J."/>
        </authorList>
    </citation>
    <scope>NUCLEOTIDE SEQUENCE</scope>
</reference>
<evidence type="ECO:0000313" key="1">
    <source>
        <dbReference type="EMBL" id="KKO08320.1"/>
    </source>
</evidence>
<sequence length="72" mass="8189">PAIDHPQDTPMSLYEAPRPVIQAPLVLAMRAWKRKDSAFQDAVGSPDTGLVVVYKDEDPYVKSVIHDYFRYL</sequence>
<organism evidence="1">
    <name type="scientific">marine sediment metagenome</name>
    <dbReference type="NCBI Taxonomy" id="412755"/>
    <lineage>
        <taxon>unclassified sequences</taxon>
        <taxon>metagenomes</taxon>
        <taxon>ecological metagenomes</taxon>
    </lineage>
</organism>
<gene>
    <name evidence="1" type="ORF">LCGC14_0050180</name>
</gene>
<dbReference type="EMBL" id="LAZR01000010">
    <property type="protein sequence ID" value="KKO08320.1"/>
    <property type="molecule type" value="Genomic_DNA"/>
</dbReference>
<dbReference type="AlphaFoldDB" id="A0A0F9VW47"/>
<feature type="non-terminal residue" evidence="1">
    <location>
        <position position="1"/>
    </location>
</feature>